<evidence type="ECO:0000313" key="3">
    <source>
        <dbReference type="Proteomes" id="UP000002774"/>
    </source>
</evidence>
<keyword evidence="3" id="KW-1185">Reference proteome</keyword>
<dbReference type="HOGENOM" id="CLU_036786_1_0_10"/>
<keyword evidence="1" id="KW-0472">Membrane</keyword>
<dbReference type="OrthoDB" id="1111222at2"/>
<dbReference type="STRING" id="714943.Mucpa_4214"/>
<dbReference type="eggNOG" id="ENOG502Z8TX">
    <property type="taxonomic scope" value="Bacteria"/>
</dbReference>
<name>H1Y4X7_9SPHI</name>
<reference evidence="2" key="1">
    <citation type="submission" date="2011-09" db="EMBL/GenBank/DDBJ databases">
        <title>The permanent draft genome of Mucilaginibacter paludis DSM 18603.</title>
        <authorList>
            <consortium name="US DOE Joint Genome Institute (JGI-PGF)"/>
            <person name="Lucas S."/>
            <person name="Han J."/>
            <person name="Lapidus A."/>
            <person name="Bruce D."/>
            <person name="Goodwin L."/>
            <person name="Pitluck S."/>
            <person name="Peters L."/>
            <person name="Kyrpides N."/>
            <person name="Mavromatis K."/>
            <person name="Ivanova N."/>
            <person name="Mikhailova N."/>
            <person name="Held B."/>
            <person name="Detter J.C."/>
            <person name="Tapia R."/>
            <person name="Han C."/>
            <person name="Land M."/>
            <person name="Hauser L."/>
            <person name="Markowitz V."/>
            <person name="Cheng J.-F."/>
            <person name="Hugenholtz P."/>
            <person name="Woyke T."/>
            <person name="Wu D."/>
            <person name="Tindall B."/>
            <person name="Brambilla E."/>
            <person name="Klenk H.-P."/>
            <person name="Eisen J.A."/>
        </authorList>
    </citation>
    <scope>NUCLEOTIDE SEQUENCE [LARGE SCALE GENOMIC DNA]</scope>
    <source>
        <strain evidence="2">DSM 18603</strain>
    </source>
</reference>
<gene>
    <name evidence="2" type="ORF">Mucpa_4214</name>
</gene>
<evidence type="ECO:0008006" key="4">
    <source>
        <dbReference type="Google" id="ProtNLM"/>
    </source>
</evidence>
<dbReference type="RefSeq" id="WP_008509067.1">
    <property type="nucleotide sequence ID" value="NZ_CM001403.1"/>
</dbReference>
<keyword evidence="1" id="KW-0812">Transmembrane</keyword>
<dbReference type="Proteomes" id="UP000002774">
    <property type="component" value="Chromosome"/>
</dbReference>
<keyword evidence="1" id="KW-1133">Transmembrane helix</keyword>
<evidence type="ECO:0000313" key="2">
    <source>
        <dbReference type="EMBL" id="EHQ28305.1"/>
    </source>
</evidence>
<accession>H1Y4X7</accession>
<feature type="transmembrane region" description="Helical" evidence="1">
    <location>
        <begin position="256"/>
        <end position="274"/>
    </location>
</feature>
<sequence>MKSLKLYIIIAGVLMVFYLLAQYNQPQALNWDQTLSNTDKIPFGTYILYNQITDIFPKAKIVTCRKPIYNVINDHDVDHGTYIIICRSLTLNEYDYSKLKQYILKGNDVFISALYFGDEFSKKLKTETANEFGDSATVKIKFSNQYLDTTKLYHVKKGMADGYFRKIDSATATILGTNTSHHINFIKYKLGKGNLYLNAAPLMFTNYAMLNKNGMNYASVALSYLKNDANLIWDQYYTLGREDEGSSMRVFLRNPSLRWAFYITFFSLILYVLYQIKRRQRIIPIIEPLQNTTLDFVKVVGQVYYEQRDNSNIAQKKAAYFLEYLRAKYNLKTTVLNDEFGEALAHKSGVETTLIKQLLNQVTWVRSATKVSDHDLIQLNKNIEQFYLQSR</sequence>
<organism evidence="2 3">
    <name type="scientific">Mucilaginibacter paludis DSM 18603</name>
    <dbReference type="NCBI Taxonomy" id="714943"/>
    <lineage>
        <taxon>Bacteria</taxon>
        <taxon>Pseudomonadati</taxon>
        <taxon>Bacteroidota</taxon>
        <taxon>Sphingobacteriia</taxon>
        <taxon>Sphingobacteriales</taxon>
        <taxon>Sphingobacteriaceae</taxon>
        <taxon>Mucilaginibacter</taxon>
    </lineage>
</organism>
<proteinExistence type="predicted"/>
<dbReference type="AlphaFoldDB" id="H1Y4X7"/>
<dbReference type="EMBL" id="CM001403">
    <property type="protein sequence ID" value="EHQ28305.1"/>
    <property type="molecule type" value="Genomic_DNA"/>
</dbReference>
<protein>
    <recommendedName>
        <fullName evidence="4">DUF4350 domain-containing protein</fullName>
    </recommendedName>
</protein>
<evidence type="ECO:0000256" key="1">
    <source>
        <dbReference type="SAM" id="Phobius"/>
    </source>
</evidence>